<dbReference type="AlphaFoldDB" id="A0A1H4S973"/>
<gene>
    <name evidence="2" type="ORF">SAMN05421553_0799</name>
</gene>
<protein>
    <recommendedName>
        <fullName evidence="4">GGDEF domain-containing protein</fullName>
    </recommendedName>
</protein>
<reference evidence="3" key="1">
    <citation type="submission" date="2016-10" db="EMBL/GenBank/DDBJ databases">
        <authorList>
            <person name="Varghese N."/>
            <person name="Submissions S."/>
        </authorList>
    </citation>
    <scope>NUCLEOTIDE SEQUENCE [LARGE SCALE GENOMIC DNA]</scope>
    <source>
        <strain evidence="3">DSM 12111</strain>
    </source>
</reference>
<organism evidence="2 3">
    <name type="scientific">Pseudomonas anguilliseptica</name>
    <dbReference type="NCBI Taxonomy" id="53406"/>
    <lineage>
        <taxon>Bacteria</taxon>
        <taxon>Pseudomonadati</taxon>
        <taxon>Pseudomonadota</taxon>
        <taxon>Gammaproteobacteria</taxon>
        <taxon>Pseudomonadales</taxon>
        <taxon>Pseudomonadaceae</taxon>
        <taxon>Pseudomonas</taxon>
    </lineage>
</organism>
<feature type="transmembrane region" description="Helical" evidence="1">
    <location>
        <begin position="12"/>
        <end position="31"/>
    </location>
</feature>
<keyword evidence="1" id="KW-0472">Membrane</keyword>
<keyword evidence="1" id="KW-0812">Transmembrane</keyword>
<keyword evidence="3" id="KW-1185">Reference proteome</keyword>
<dbReference type="RefSeq" id="WP_090376970.1">
    <property type="nucleotide sequence ID" value="NZ_CP156749.1"/>
</dbReference>
<sequence length="114" mass="13027">MRPDLQAPLRLAGVYLLFSVIWVISSDYLFHGHTEDTSLLAELHLVEVLLFVLLSAGLVFLVSYRDRQAQRSLLDEITQNSRLLQQTQRNAALGSWEYRNGFHLSEEALKDGLK</sequence>
<dbReference type="Proteomes" id="UP000242849">
    <property type="component" value="Unassembled WGS sequence"/>
</dbReference>
<evidence type="ECO:0000313" key="2">
    <source>
        <dbReference type="EMBL" id="SEC40401.1"/>
    </source>
</evidence>
<evidence type="ECO:0000313" key="3">
    <source>
        <dbReference type="Proteomes" id="UP000242849"/>
    </source>
</evidence>
<dbReference type="EMBL" id="FNSC01000001">
    <property type="protein sequence ID" value="SEC40401.1"/>
    <property type="molecule type" value="Genomic_DNA"/>
</dbReference>
<proteinExistence type="predicted"/>
<feature type="transmembrane region" description="Helical" evidence="1">
    <location>
        <begin position="43"/>
        <end position="64"/>
    </location>
</feature>
<evidence type="ECO:0000256" key="1">
    <source>
        <dbReference type="SAM" id="Phobius"/>
    </source>
</evidence>
<accession>A0A1H4S973</accession>
<evidence type="ECO:0008006" key="4">
    <source>
        <dbReference type="Google" id="ProtNLM"/>
    </source>
</evidence>
<keyword evidence="1" id="KW-1133">Transmembrane helix</keyword>
<dbReference type="STRING" id="53406.SAMN05421553_0799"/>
<name>A0A1H4S973_PSEAG</name>